<feature type="compositionally biased region" description="Low complexity" evidence="11">
    <location>
        <begin position="221"/>
        <end position="235"/>
    </location>
</feature>
<dbReference type="InterPro" id="IPR011009">
    <property type="entry name" value="Kinase-like_dom_sf"/>
</dbReference>
<accession>A0AAN7D4I9</accession>
<evidence type="ECO:0000259" key="12">
    <source>
        <dbReference type="PROSITE" id="PS50011"/>
    </source>
</evidence>
<dbReference type="Pfam" id="PF00069">
    <property type="entry name" value="Pkinase"/>
    <property type="match status" value="2"/>
</dbReference>
<keyword evidence="4 9" id="KW-0547">Nucleotide-binding</keyword>
<dbReference type="PROSITE" id="PS50011">
    <property type="entry name" value="PROTEIN_KINASE_DOM"/>
    <property type="match status" value="1"/>
</dbReference>
<evidence type="ECO:0000256" key="9">
    <source>
        <dbReference type="PROSITE-ProRule" id="PRU10141"/>
    </source>
</evidence>
<keyword evidence="5" id="KW-0418">Kinase</keyword>
<evidence type="ECO:0000256" key="10">
    <source>
        <dbReference type="RuleBase" id="RU000304"/>
    </source>
</evidence>
<dbReference type="SMART" id="SM00220">
    <property type="entry name" value="S_TKc"/>
    <property type="match status" value="1"/>
</dbReference>
<keyword evidence="3" id="KW-0808">Transferase</keyword>
<dbReference type="RefSeq" id="XP_064676185.1">
    <property type="nucleotide sequence ID" value="XM_064827128.1"/>
</dbReference>
<dbReference type="AlphaFoldDB" id="A0AAN7D4I9"/>
<evidence type="ECO:0000256" key="6">
    <source>
        <dbReference type="ARBA" id="ARBA00022840"/>
    </source>
</evidence>
<evidence type="ECO:0000256" key="2">
    <source>
        <dbReference type="ARBA" id="ARBA00022527"/>
    </source>
</evidence>
<dbReference type="InterPro" id="IPR051334">
    <property type="entry name" value="SRPK"/>
</dbReference>
<reference evidence="13 14" key="1">
    <citation type="submission" date="2022-11" db="EMBL/GenBank/DDBJ databases">
        <title>Mucor velutinosus strain NIH1002 WGS.</title>
        <authorList>
            <person name="Subramanian P."/>
            <person name="Mullikin J.C."/>
            <person name="Segre J.A."/>
            <person name="Zelazny A.M."/>
        </authorList>
    </citation>
    <scope>NUCLEOTIDE SEQUENCE [LARGE SCALE GENOMIC DNA]</scope>
    <source>
        <strain evidence="13 14">NIH1002</strain>
    </source>
</reference>
<dbReference type="SUPFAM" id="SSF56112">
    <property type="entry name" value="Protein kinase-like (PK-like)"/>
    <property type="match status" value="1"/>
</dbReference>
<evidence type="ECO:0000256" key="7">
    <source>
        <dbReference type="ARBA" id="ARBA00047899"/>
    </source>
</evidence>
<feature type="region of interest" description="Disordered" evidence="11">
    <location>
        <begin position="1"/>
        <end position="32"/>
    </location>
</feature>
<feature type="region of interest" description="Disordered" evidence="11">
    <location>
        <begin position="217"/>
        <end position="275"/>
    </location>
</feature>
<evidence type="ECO:0000313" key="14">
    <source>
        <dbReference type="Proteomes" id="UP001304243"/>
    </source>
</evidence>
<dbReference type="PANTHER" id="PTHR47634">
    <property type="entry name" value="PROTEIN KINASE DOMAIN-CONTAINING PROTEIN-RELATED"/>
    <property type="match status" value="1"/>
</dbReference>
<dbReference type="GO" id="GO:0005524">
    <property type="term" value="F:ATP binding"/>
    <property type="evidence" value="ECO:0007669"/>
    <property type="project" value="UniProtKB-UniRule"/>
</dbReference>
<dbReference type="EMBL" id="JASEJX010000039">
    <property type="protein sequence ID" value="KAK4509519.1"/>
    <property type="molecule type" value="Genomic_DNA"/>
</dbReference>
<dbReference type="GeneID" id="89951557"/>
<sequence>MSKDDDDSASDYSDIQSCHSDEEEDLEDYKKGGYHPVSIGDRYDDGRYLVLRKLGWGHFSTVWLALDTMTDSHVALKIVKSANRYTDSALEEIKLLECVKKTNPEAKGYRHVAQLLDHFWHQGPNGKHACMTFEVLGESLLSLMKRYNYKGIPQHIVKRIAKQVLEGLDYLHRECGIVHTDLKPENVLVWIPNIEDYLKKDTAEILKEIQQKEAMTLTASPTQVQPQQQLQPNQPWLDPSESTGLSKSQKKRLKKKKKMKSLQEAREEALDKGDMGDLQDKLGNLRISTSWKTPTEEVKVIPSSILDITSIEVDKEGMKVFDDIVVKIADLGNACWMDGEYTHVIQTRQYRSPEVIVGCKWTNEADMWSTACMIFELLTGEFLFDPRAGSKYNKDDDHLAQILELMRTVPKVLISGGEFSREFFDRTGKLKHIKKLRYRRLRDVLHDTFLVPPEDADAASVFLLPMLEMDMAKRAPASQMLESPWLQETA</sequence>
<dbReference type="PROSITE" id="PS00108">
    <property type="entry name" value="PROTEIN_KINASE_ST"/>
    <property type="match status" value="1"/>
</dbReference>
<protein>
    <recommendedName>
        <fullName evidence="1">non-specific serine/threonine protein kinase</fullName>
        <ecNumber evidence="1">2.7.11.1</ecNumber>
    </recommendedName>
</protein>
<dbReference type="GO" id="GO:0005737">
    <property type="term" value="C:cytoplasm"/>
    <property type="evidence" value="ECO:0007669"/>
    <property type="project" value="TreeGrafter"/>
</dbReference>
<dbReference type="Gene3D" id="1.10.510.10">
    <property type="entry name" value="Transferase(Phosphotransferase) domain 1"/>
    <property type="match status" value="1"/>
</dbReference>
<dbReference type="Proteomes" id="UP001304243">
    <property type="component" value="Unassembled WGS sequence"/>
</dbReference>
<dbReference type="FunFam" id="1.10.510.10:FF:000275">
    <property type="entry name" value="SRSF protein kinase 2 isoform X3"/>
    <property type="match status" value="1"/>
</dbReference>
<evidence type="ECO:0000256" key="1">
    <source>
        <dbReference type="ARBA" id="ARBA00012513"/>
    </source>
</evidence>
<dbReference type="EC" id="2.7.11.1" evidence="1"/>
<evidence type="ECO:0000256" key="8">
    <source>
        <dbReference type="ARBA" id="ARBA00048679"/>
    </source>
</evidence>
<organism evidence="13 14">
    <name type="scientific">Mucor velutinosus</name>
    <dbReference type="NCBI Taxonomy" id="708070"/>
    <lineage>
        <taxon>Eukaryota</taxon>
        <taxon>Fungi</taxon>
        <taxon>Fungi incertae sedis</taxon>
        <taxon>Mucoromycota</taxon>
        <taxon>Mucoromycotina</taxon>
        <taxon>Mucoromycetes</taxon>
        <taxon>Mucorales</taxon>
        <taxon>Mucorineae</taxon>
        <taxon>Mucoraceae</taxon>
        <taxon>Mucor</taxon>
    </lineage>
</organism>
<evidence type="ECO:0000256" key="4">
    <source>
        <dbReference type="ARBA" id="ARBA00022741"/>
    </source>
</evidence>
<comment type="similarity">
    <text evidence="10">Belongs to the protein kinase superfamily.</text>
</comment>
<keyword evidence="14" id="KW-1185">Reference proteome</keyword>
<feature type="domain" description="Protein kinase" evidence="12">
    <location>
        <begin position="48"/>
        <end position="486"/>
    </location>
</feature>
<feature type="binding site" evidence="9">
    <location>
        <position position="77"/>
    </location>
    <ligand>
        <name>ATP</name>
        <dbReference type="ChEBI" id="CHEBI:30616"/>
    </ligand>
</feature>
<keyword evidence="2 10" id="KW-0723">Serine/threonine-protein kinase</keyword>
<dbReference type="InterPro" id="IPR017441">
    <property type="entry name" value="Protein_kinase_ATP_BS"/>
</dbReference>
<dbReference type="GO" id="GO:0005634">
    <property type="term" value="C:nucleus"/>
    <property type="evidence" value="ECO:0007669"/>
    <property type="project" value="TreeGrafter"/>
</dbReference>
<dbReference type="GO" id="GO:0000245">
    <property type="term" value="P:spliceosomal complex assembly"/>
    <property type="evidence" value="ECO:0007669"/>
    <property type="project" value="TreeGrafter"/>
</dbReference>
<dbReference type="PANTHER" id="PTHR47634:SF9">
    <property type="entry name" value="PROTEIN KINASE DOMAIN-CONTAINING PROTEIN-RELATED"/>
    <property type="match status" value="1"/>
</dbReference>
<proteinExistence type="inferred from homology"/>
<feature type="compositionally biased region" description="Basic residues" evidence="11">
    <location>
        <begin position="248"/>
        <end position="260"/>
    </location>
</feature>
<dbReference type="GO" id="GO:0004674">
    <property type="term" value="F:protein serine/threonine kinase activity"/>
    <property type="evidence" value="ECO:0007669"/>
    <property type="project" value="UniProtKB-KW"/>
</dbReference>
<dbReference type="InterPro" id="IPR000719">
    <property type="entry name" value="Prot_kinase_dom"/>
</dbReference>
<keyword evidence="6 9" id="KW-0067">ATP-binding</keyword>
<comment type="catalytic activity">
    <reaction evidence="7">
        <text>L-threonyl-[protein] + ATP = O-phospho-L-threonyl-[protein] + ADP + H(+)</text>
        <dbReference type="Rhea" id="RHEA:46608"/>
        <dbReference type="Rhea" id="RHEA-COMP:11060"/>
        <dbReference type="Rhea" id="RHEA-COMP:11605"/>
        <dbReference type="ChEBI" id="CHEBI:15378"/>
        <dbReference type="ChEBI" id="CHEBI:30013"/>
        <dbReference type="ChEBI" id="CHEBI:30616"/>
        <dbReference type="ChEBI" id="CHEBI:61977"/>
        <dbReference type="ChEBI" id="CHEBI:456216"/>
        <dbReference type="EC" id="2.7.11.1"/>
    </reaction>
</comment>
<comment type="caution">
    <text evidence="13">The sequence shown here is derived from an EMBL/GenBank/DDBJ whole genome shotgun (WGS) entry which is preliminary data.</text>
</comment>
<comment type="catalytic activity">
    <reaction evidence="8">
        <text>L-seryl-[protein] + ATP = O-phospho-L-seryl-[protein] + ADP + H(+)</text>
        <dbReference type="Rhea" id="RHEA:17989"/>
        <dbReference type="Rhea" id="RHEA-COMP:9863"/>
        <dbReference type="Rhea" id="RHEA-COMP:11604"/>
        <dbReference type="ChEBI" id="CHEBI:15378"/>
        <dbReference type="ChEBI" id="CHEBI:29999"/>
        <dbReference type="ChEBI" id="CHEBI:30616"/>
        <dbReference type="ChEBI" id="CHEBI:83421"/>
        <dbReference type="ChEBI" id="CHEBI:456216"/>
        <dbReference type="EC" id="2.7.11.1"/>
    </reaction>
</comment>
<name>A0AAN7D4I9_9FUNG</name>
<feature type="compositionally biased region" description="Basic and acidic residues" evidence="11">
    <location>
        <begin position="261"/>
        <end position="275"/>
    </location>
</feature>
<dbReference type="InterPro" id="IPR008271">
    <property type="entry name" value="Ser/Thr_kinase_AS"/>
</dbReference>
<evidence type="ECO:0000256" key="5">
    <source>
        <dbReference type="ARBA" id="ARBA00022777"/>
    </source>
</evidence>
<dbReference type="FunFam" id="3.30.200.20:FF:000770">
    <property type="entry name" value="SRSF protein kinase 2"/>
    <property type="match status" value="1"/>
</dbReference>
<gene>
    <name evidence="13" type="ORF">ATC70_007871</name>
</gene>
<evidence type="ECO:0000313" key="13">
    <source>
        <dbReference type="EMBL" id="KAK4509519.1"/>
    </source>
</evidence>
<dbReference type="GO" id="GO:0050684">
    <property type="term" value="P:regulation of mRNA processing"/>
    <property type="evidence" value="ECO:0007669"/>
    <property type="project" value="TreeGrafter"/>
</dbReference>
<evidence type="ECO:0000256" key="3">
    <source>
        <dbReference type="ARBA" id="ARBA00022679"/>
    </source>
</evidence>
<dbReference type="PROSITE" id="PS00107">
    <property type="entry name" value="PROTEIN_KINASE_ATP"/>
    <property type="match status" value="1"/>
</dbReference>
<evidence type="ECO:0000256" key="11">
    <source>
        <dbReference type="SAM" id="MobiDB-lite"/>
    </source>
</evidence>
<dbReference type="Gene3D" id="3.30.200.20">
    <property type="entry name" value="Phosphorylase Kinase, domain 1"/>
    <property type="match status" value="1"/>
</dbReference>